<feature type="site" description="Transition state stabilizer" evidence="4">
    <location>
        <position position="14"/>
    </location>
</feature>
<feature type="site" description="Positions MEP for the nucleophilic attack" evidence="4">
    <location>
        <position position="170"/>
    </location>
</feature>
<dbReference type="CDD" id="cd02516">
    <property type="entry name" value="CDP-ME_synthetase"/>
    <property type="match status" value="1"/>
</dbReference>
<evidence type="ECO:0000313" key="5">
    <source>
        <dbReference type="EMBL" id="MEQ2380129.1"/>
    </source>
</evidence>
<protein>
    <recommendedName>
        <fullName evidence="4">2-C-methyl-D-erythritol 4-phosphate cytidylyltransferase</fullName>
        <ecNumber evidence="4">2.7.7.60</ecNumber>
    </recommendedName>
    <alternativeName>
        <fullName evidence="4">4-diphosphocytidyl-2C-methyl-D-erythritol synthase</fullName>
    </alternativeName>
    <alternativeName>
        <fullName evidence="4">MEP cytidylyltransferase</fullName>
        <shortName evidence="4">MCT</shortName>
    </alternativeName>
</protein>
<name>A0ABV1BWK8_9FIRM</name>
<dbReference type="InterPro" id="IPR001228">
    <property type="entry name" value="IspD"/>
</dbReference>
<organism evidence="5 6">
    <name type="scientific">[Lactobacillus] rogosae</name>
    <dbReference type="NCBI Taxonomy" id="706562"/>
    <lineage>
        <taxon>Bacteria</taxon>
        <taxon>Bacillati</taxon>
        <taxon>Bacillota</taxon>
        <taxon>Clostridia</taxon>
        <taxon>Lachnospirales</taxon>
        <taxon>Lachnospiraceae</taxon>
        <taxon>Lachnospira</taxon>
    </lineage>
</organism>
<reference evidence="5 6" key="1">
    <citation type="submission" date="2024-03" db="EMBL/GenBank/DDBJ databases">
        <title>Human intestinal bacterial collection.</title>
        <authorList>
            <person name="Pauvert C."/>
            <person name="Hitch T.C.A."/>
            <person name="Clavel T."/>
        </authorList>
    </citation>
    <scope>NUCLEOTIDE SEQUENCE [LARGE SCALE GENOMIC DNA]</scope>
    <source>
        <strain evidence="5 6">CLA-AA-H255</strain>
    </source>
</reference>
<evidence type="ECO:0000313" key="6">
    <source>
        <dbReference type="Proteomes" id="UP001442364"/>
    </source>
</evidence>
<dbReference type="GO" id="GO:0050518">
    <property type="term" value="F:2-C-methyl-D-erythritol 4-phosphate cytidylyltransferase activity"/>
    <property type="evidence" value="ECO:0007669"/>
    <property type="project" value="UniProtKB-EC"/>
</dbReference>
<dbReference type="HAMAP" id="MF_00108">
    <property type="entry name" value="IspD"/>
    <property type="match status" value="1"/>
</dbReference>
<comment type="pathway">
    <text evidence="4">Isoprenoid biosynthesis; isopentenyl diphosphate biosynthesis via DXP pathway; isopentenyl diphosphate from 1-deoxy-D-xylulose 5-phosphate: step 2/6.</text>
</comment>
<proteinExistence type="inferred from homology"/>
<dbReference type="Proteomes" id="UP001442364">
    <property type="component" value="Unassembled WGS sequence"/>
</dbReference>
<comment type="similarity">
    <text evidence="4">Belongs to the IspD/TarI cytidylyltransferase family. IspD subfamily.</text>
</comment>
<dbReference type="PANTHER" id="PTHR32125">
    <property type="entry name" value="2-C-METHYL-D-ERYTHRITOL 4-PHOSPHATE CYTIDYLYLTRANSFERASE, CHLOROPLASTIC"/>
    <property type="match status" value="1"/>
</dbReference>
<dbReference type="NCBIfam" id="TIGR00453">
    <property type="entry name" value="ispD"/>
    <property type="match status" value="1"/>
</dbReference>
<feature type="site" description="Transition state stabilizer" evidence="4">
    <location>
        <position position="21"/>
    </location>
</feature>
<evidence type="ECO:0000256" key="4">
    <source>
        <dbReference type="HAMAP-Rule" id="MF_00108"/>
    </source>
</evidence>
<keyword evidence="1 4" id="KW-0808">Transferase</keyword>
<dbReference type="EC" id="2.7.7.60" evidence="4"/>
<comment type="caution">
    <text evidence="5">The sequence shown here is derived from an EMBL/GenBank/DDBJ whole genome shotgun (WGS) entry which is preliminary data.</text>
</comment>
<evidence type="ECO:0000256" key="3">
    <source>
        <dbReference type="ARBA" id="ARBA00023229"/>
    </source>
</evidence>
<dbReference type="InterPro" id="IPR029044">
    <property type="entry name" value="Nucleotide-diphossugar_trans"/>
</dbReference>
<keyword evidence="6" id="KW-1185">Reference proteome</keyword>
<dbReference type="SUPFAM" id="SSF53448">
    <property type="entry name" value="Nucleotide-diphospho-sugar transferases"/>
    <property type="match status" value="1"/>
</dbReference>
<evidence type="ECO:0000256" key="2">
    <source>
        <dbReference type="ARBA" id="ARBA00022695"/>
    </source>
</evidence>
<dbReference type="PANTHER" id="PTHR32125:SF4">
    <property type="entry name" value="2-C-METHYL-D-ERYTHRITOL 4-PHOSPHATE CYTIDYLYLTRANSFERASE, CHLOROPLASTIC"/>
    <property type="match status" value="1"/>
</dbReference>
<dbReference type="Pfam" id="PF01128">
    <property type="entry name" value="IspD"/>
    <property type="match status" value="1"/>
</dbReference>
<evidence type="ECO:0000256" key="1">
    <source>
        <dbReference type="ARBA" id="ARBA00022679"/>
    </source>
</evidence>
<dbReference type="InterPro" id="IPR034683">
    <property type="entry name" value="IspD/TarI"/>
</dbReference>
<feature type="site" description="Positions MEP for the nucleophilic attack" evidence="4">
    <location>
        <position position="229"/>
    </location>
</feature>
<dbReference type="EMBL" id="JBBMER010000007">
    <property type="protein sequence ID" value="MEQ2380129.1"/>
    <property type="molecule type" value="Genomic_DNA"/>
</dbReference>
<sequence length="245" mass="27135">MNCAIVLAGGKGTRMNSEIPKQFLVVGGKPLISYSLDVFEKSPFIDAIIIVTSQDYTGYMKALVKENGYKKIAGIALGGKERYDSVHSGLELIQTLMSSGAGQLSRDEEWLSGEDYIFIHDGARPCVTAQIIYNCMQDVMEYKACVAAVPVKDTIKVADKAGMSVNTPDRSTLWQIQTPQVFEAGLIKEAYERLYNDTTAGNITDDAMVVEHYMDRTVKMTMADYKNIKVTTPEDMDIARIFLKA</sequence>
<accession>A0ABV1BWK8</accession>
<dbReference type="Gene3D" id="3.90.550.10">
    <property type="entry name" value="Spore Coat Polysaccharide Biosynthesis Protein SpsA, Chain A"/>
    <property type="match status" value="1"/>
</dbReference>
<gene>
    <name evidence="4 5" type="primary">ispD</name>
    <name evidence="5" type="ORF">WMO14_09590</name>
</gene>
<dbReference type="RefSeq" id="WP_022503033.1">
    <property type="nucleotide sequence ID" value="NZ_DAWDIQ010000003.1"/>
</dbReference>
<comment type="function">
    <text evidence="4">Catalyzes the formation of 4-diphosphocytidyl-2-C-methyl-D-erythritol from CTP and 2-C-methyl-D-erythritol 4-phosphate (MEP).</text>
</comment>
<comment type="catalytic activity">
    <reaction evidence="4">
        <text>2-C-methyl-D-erythritol 4-phosphate + CTP + H(+) = 4-CDP-2-C-methyl-D-erythritol + diphosphate</text>
        <dbReference type="Rhea" id="RHEA:13429"/>
        <dbReference type="ChEBI" id="CHEBI:15378"/>
        <dbReference type="ChEBI" id="CHEBI:33019"/>
        <dbReference type="ChEBI" id="CHEBI:37563"/>
        <dbReference type="ChEBI" id="CHEBI:57823"/>
        <dbReference type="ChEBI" id="CHEBI:58262"/>
        <dbReference type="EC" id="2.7.7.60"/>
    </reaction>
</comment>
<dbReference type="InterPro" id="IPR050088">
    <property type="entry name" value="IspD/TarI_cytidylyltransf_bact"/>
</dbReference>
<keyword evidence="3 4" id="KW-0414">Isoprene biosynthesis</keyword>
<keyword evidence="2 4" id="KW-0548">Nucleotidyltransferase</keyword>